<dbReference type="FunFam" id="1.20.5.340:FF:000012">
    <property type="entry name" value="Wiskott-Aldrich syndrome protein family member 1"/>
    <property type="match status" value="1"/>
</dbReference>
<evidence type="ECO:0000256" key="1">
    <source>
        <dbReference type="ARBA" id="ARBA00004245"/>
    </source>
</evidence>
<dbReference type="Gene3D" id="1.20.5.340">
    <property type="match status" value="1"/>
</dbReference>
<dbReference type="AlphaFoldDB" id="A0A2J8PUF4"/>
<dbReference type="PANTHER" id="PTHR12902:SF8">
    <property type="entry name" value="ACTIN-BINDING PROTEIN WASF1"/>
    <property type="match status" value="1"/>
</dbReference>
<keyword evidence="5" id="KW-0009">Actin-binding</keyword>
<keyword evidence="6" id="KW-0206">Cytoskeleton</keyword>
<evidence type="ECO:0000256" key="6">
    <source>
        <dbReference type="ARBA" id="ARBA00023212"/>
    </source>
</evidence>
<keyword evidence="3" id="KW-0963">Cytoplasm</keyword>
<dbReference type="EMBL" id="NBAG03000210">
    <property type="protein sequence ID" value="PNI87641.1"/>
    <property type="molecule type" value="Genomic_DNA"/>
</dbReference>
<dbReference type="PANTHER" id="PTHR12902">
    <property type="entry name" value="WASP-1"/>
    <property type="match status" value="1"/>
</dbReference>
<accession>A0A2J8PUF4</accession>
<evidence type="ECO:0000256" key="2">
    <source>
        <dbReference type="ARBA" id="ARBA00006993"/>
    </source>
</evidence>
<dbReference type="InterPro" id="IPR028288">
    <property type="entry name" value="SCAR/WAVE_fam"/>
</dbReference>
<evidence type="ECO:0000256" key="3">
    <source>
        <dbReference type="ARBA" id="ARBA00022490"/>
    </source>
</evidence>
<comment type="similarity">
    <text evidence="2">Belongs to the SCAR/WAVE family.</text>
</comment>
<gene>
    <name evidence="7" type="ORF">CK820_G0000547</name>
</gene>
<dbReference type="SMR" id="A0A2J8PUF4"/>
<dbReference type="EMBL" id="NBAG03000210">
    <property type="protein sequence ID" value="PNI87637.1"/>
    <property type="molecule type" value="Genomic_DNA"/>
</dbReference>
<dbReference type="GO" id="GO:0003779">
    <property type="term" value="F:actin binding"/>
    <property type="evidence" value="ECO:0007669"/>
    <property type="project" value="UniProtKB-KW"/>
</dbReference>
<reference evidence="7 9" key="1">
    <citation type="submission" date="2017-12" db="EMBL/GenBank/DDBJ databases">
        <title>High-resolution comparative analysis of great ape genomes.</title>
        <authorList>
            <person name="Pollen A."/>
            <person name="Hastie A."/>
            <person name="Hormozdiari F."/>
            <person name="Dougherty M."/>
            <person name="Liu R."/>
            <person name="Chaisson M."/>
            <person name="Hoppe E."/>
            <person name="Hill C."/>
            <person name="Pang A."/>
            <person name="Hillier L."/>
            <person name="Baker C."/>
            <person name="Armstrong J."/>
            <person name="Shendure J."/>
            <person name="Paten B."/>
            <person name="Wilson R."/>
            <person name="Chao H."/>
            <person name="Schneider V."/>
            <person name="Ventura M."/>
            <person name="Kronenberg Z."/>
            <person name="Murali S."/>
            <person name="Gordon D."/>
            <person name="Cantsilieris S."/>
            <person name="Munson K."/>
            <person name="Nelson B."/>
            <person name="Raja A."/>
            <person name="Underwood J."/>
            <person name="Diekhans M."/>
            <person name="Fiddes I."/>
            <person name="Haussler D."/>
            <person name="Eichler E."/>
        </authorList>
    </citation>
    <scope>NUCLEOTIDE SEQUENCE [LARGE SCALE GENOMIC DNA]</scope>
    <source>
        <strain evidence="7">Yerkes chimp pedigree #C0471</strain>
        <tissue evidence="7">Blood</tissue>
    </source>
</reference>
<evidence type="ECO:0000256" key="4">
    <source>
        <dbReference type="ARBA" id="ARBA00022553"/>
    </source>
</evidence>
<proteinExistence type="inferred from homology"/>
<evidence type="ECO:0000313" key="7">
    <source>
        <dbReference type="EMBL" id="PNI87637.1"/>
    </source>
</evidence>
<evidence type="ECO:0000256" key="5">
    <source>
        <dbReference type="ARBA" id="ARBA00023203"/>
    </source>
</evidence>
<dbReference type="Gene3D" id="6.10.280.150">
    <property type="match status" value="1"/>
</dbReference>
<dbReference type="GO" id="GO:0005856">
    <property type="term" value="C:cytoskeleton"/>
    <property type="evidence" value="ECO:0007669"/>
    <property type="project" value="UniProtKB-SubCell"/>
</dbReference>
<dbReference type="Proteomes" id="UP000236370">
    <property type="component" value="Unassembled WGS sequence"/>
</dbReference>
<evidence type="ECO:0000313" key="9">
    <source>
        <dbReference type="Proteomes" id="UP000236370"/>
    </source>
</evidence>
<evidence type="ECO:0000313" key="8">
    <source>
        <dbReference type="EMBL" id="PNI87641.1"/>
    </source>
</evidence>
<comment type="subcellular location">
    <subcellularLocation>
        <location evidence="1">Cytoplasm</location>
        <location evidence="1">Cytoskeleton</location>
    </subcellularLocation>
</comment>
<keyword evidence="4" id="KW-0597">Phosphoprotein</keyword>
<protein>
    <submittedName>
        <fullName evidence="8">WASF1 isoform 10</fullName>
    </submittedName>
    <submittedName>
        <fullName evidence="7">WASF1 isoform 6</fullName>
    </submittedName>
</protein>
<feature type="non-terminal residue" evidence="7">
    <location>
        <position position="140"/>
    </location>
</feature>
<dbReference type="GO" id="GO:0030036">
    <property type="term" value="P:actin cytoskeleton organization"/>
    <property type="evidence" value="ECO:0007669"/>
    <property type="project" value="InterPro"/>
</dbReference>
<comment type="caution">
    <text evidence="7">The sequence shown here is derived from an EMBL/GenBank/DDBJ whole genome shotgun (WGS) entry which is preliminary data.</text>
</comment>
<organism evidence="7 9">
    <name type="scientific">Pan troglodytes</name>
    <name type="common">Chimpanzee</name>
    <dbReference type="NCBI Taxonomy" id="9598"/>
    <lineage>
        <taxon>Eukaryota</taxon>
        <taxon>Metazoa</taxon>
        <taxon>Chordata</taxon>
        <taxon>Craniata</taxon>
        <taxon>Vertebrata</taxon>
        <taxon>Euteleostomi</taxon>
        <taxon>Mammalia</taxon>
        <taxon>Eutheria</taxon>
        <taxon>Euarchontoglires</taxon>
        <taxon>Primates</taxon>
        <taxon>Haplorrhini</taxon>
        <taxon>Catarrhini</taxon>
        <taxon>Hominidae</taxon>
        <taxon>Pan</taxon>
    </lineage>
</organism>
<sequence>MPLVKRNIDPRHLCHTALPRGIKNELECVTNISLANIIRQLSSLSKYAEDIFGELFNEAHSFSFRVNSLQERVDRLSVSVTQLDPKEEELSLQDITMRKAFRSSTIQDQQLFDRKTLPIPLQETYDVCEQPPPLNILTPY</sequence>
<name>A0A2J8PUF4_PANTR</name>